<protein>
    <submittedName>
        <fullName evidence="2">Uncharacterized protein</fullName>
    </submittedName>
</protein>
<gene>
    <name evidence="2" type="ORF">A4U43_C05F29730</name>
</gene>
<name>A0A5P1F0V2_ASPOF</name>
<dbReference type="EMBL" id="CM007385">
    <property type="protein sequence ID" value="ONK70050.1"/>
    <property type="molecule type" value="Genomic_DNA"/>
</dbReference>
<keyword evidence="3" id="KW-1185">Reference proteome</keyword>
<reference evidence="3" key="1">
    <citation type="journal article" date="2017" name="Nat. Commun.">
        <title>The asparagus genome sheds light on the origin and evolution of a young Y chromosome.</title>
        <authorList>
            <person name="Harkess A."/>
            <person name="Zhou J."/>
            <person name="Xu C."/>
            <person name="Bowers J.E."/>
            <person name="Van der Hulst R."/>
            <person name="Ayyampalayam S."/>
            <person name="Mercati F."/>
            <person name="Riccardi P."/>
            <person name="McKain M.R."/>
            <person name="Kakrana A."/>
            <person name="Tang H."/>
            <person name="Ray J."/>
            <person name="Groenendijk J."/>
            <person name="Arikit S."/>
            <person name="Mathioni S.M."/>
            <person name="Nakano M."/>
            <person name="Shan H."/>
            <person name="Telgmann-Rauber A."/>
            <person name="Kanno A."/>
            <person name="Yue Z."/>
            <person name="Chen H."/>
            <person name="Li W."/>
            <person name="Chen Y."/>
            <person name="Xu X."/>
            <person name="Zhang Y."/>
            <person name="Luo S."/>
            <person name="Chen H."/>
            <person name="Gao J."/>
            <person name="Mao Z."/>
            <person name="Pires J.C."/>
            <person name="Luo M."/>
            <person name="Kudrna D."/>
            <person name="Wing R.A."/>
            <person name="Meyers B.C."/>
            <person name="Yi K."/>
            <person name="Kong H."/>
            <person name="Lavrijsen P."/>
            <person name="Sunseri F."/>
            <person name="Falavigna A."/>
            <person name="Ye Y."/>
            <person name="Leebens-Mack J.H."/>
            <person name="Chen G."/>
        </authorList>
    </citation>
    <scope>NUCLEOTIDE SEQUENCE [LARGE SCALE GENOMIC DNA]</scope>
    <source>
        <strain evidence="3">cv. DH0086</strain>
    </source>
</reference>
<sequence>MEEIYAKDRATTANSACAADPDDQDISSNDTSSASIVNKTLATYDISSKQKDGASDVLSKRRMDMLRLMREMSEEDVMLFRQSKDVDEKCDFYN</sequence>
<evidence type="ECO:0000313" key="3">
    <source>
        <dbReference type="Proteomes" id="UP000243459"/>
    </source>
</evidence>
<dbReference type="Proteomes" id="UP000243459">
    <property type="component" value="Chromosome 5"/>
</dbReference>
<proteinExistence type="predicted"/>
<organism evidence="2 3">
    <name type="scientific">Asparagus officinalis</name>
    <name type="common">Garden asparagus</name>
    <dbReference type="NCBI Taxonomy" id="4686"/>
    <lineage>
        <taxon>Eukaryota</taxon>
        <taxon>Viridiplantae</taxon>
        <taxon>Streptophyta</taxon>
        <taxon>Embryophyta</taxon>
        <taxon>Tracheophyta</taxon>
        <taxon>Spermatophyta</taxon>
        <taxon>Magnoliopsida</taxon>
        <taxon>Liliopsida</taxon>
        <taxon>Asparagales</taxon>
        <taxon>Asparagaceae</taxon>
        <taxon>Asparagoideae</taxon>
        <taxon>Asparagus</taxon>
    </lineage>
</organism>
<dbReference type="AlphaFoldDB" id="A0A5P1F0V2"/>
<feature type="region of interest" description="Disordered" evidence="1">
    <location>
        <begin position="1"/>
        <end position="32"/>
    </location>
</feature>
<evidence type="ECO:0000313" key="2">
    <source>
        <dbReference type="EMBL" id="ONK70050.1"/>
    </source>
</evidence>
<dbReference type="Gramene" id="ONK70050">
    <property type="protein sequence ID" value="ONK70050"/>
    <property type="gene ID" value="A4U43_C05F29730"/>
</dbReference>
<evidence type="ECO:0000256" key="1">
    <source>
        <dbReference type="SAM" id="MobiDB-lite"/>
    </source>
</evidence>
<feature type="compositionally biased region" description="Basic and acidic residues" evidence="1">
    <location>
        <begin position="1"/>
        <end position="10"/>
    </location>
</feature>
<accession>A0A5P1F0V2</accession>